<dbReference type="OrthoDB" id="2392550at2759"/>
<gene>
    <name evidence="3" type="ORF">I316_07402</name>
</gene>
<dbReference type="AlphaFoldDB" id="A0A1B9GJ80"/>
<feature type="compositionally biased region" description="Basic and acidic residues" evidence="1">
    <location>
        <begin position="120"/>
        <end position="134"/>
    </location>
</feature>
<feature type="region of interest" description="Disordered" evidence="1">
    <location>
        <begin position="1"/>
        <end position="40"/>
    </location>
</feature>
<feature type="compositionally biased region" description="Polar residues" evidence="1">
    <location>
        <begin position="1"/>
        <end position="21"/>
    </location>
</feature>
<keyword evidence="4" id="KW-1185">Reference proteome</keyword>
<proteinExistence type="predicted"/>
<dbReference type="Pfam" id="PF10444">
    <property type="entry name" value="Nbl1_Borealin_N"/>
    <property type="match status" value="1"/>
</dbReference>
<feature type="region of interest" description="Disordered" evidence="1">
    <location>
        <begin position="120"/>
        <end position="452"/>
    </location>
</feature>
<dbReference type="EMBL" id="KV700139">
    <property type="protein sequence ID" value="OCF30995.1"/>
    <property type="molecule type" value="Genomic_DNA"/>
</dbReference>
<protein>
    <recommendedName>
        <fullName evidence="2">Borealin N-terminal domain-containing protein</fullName>
    </recommendedName>
</protein>
<evidence type="ECO:0000259" key="2">
    <source>
        <dbReference type="Pfam" id="PF10444"/>
    </source>
</evidence>
<evidence type="ECO:0000256" key="1">
    <source>
        <dbReference type="SAM" id="MobiDB-lite"/>
    </source>
</evidence>
<evidence type="ECO:0000313" key="3">
    <source>
        <dbReference type="EMBL" id="OCF30995.1"/>
    </source>
</evidence>
<accession>A0A1B9GJ80</accession>
<feature type="compositionally biased region" description="Polar residues" evidence="1">
    <location>
        <begin position="200"/>
        <end position="215"/>
    </location>
</feature>
<sequence length="474" mass="51059">MASTKTRSRPQQGPPTTNVVMSTPPPPLSRNKGKSTFSEAEKQGLLQNFDLEVADKTAYFRSVLARTLTSFRMREESEILSIPRELRSMTLGELEAKWGGGWAGTLQRIRRESFEAREKVREEKEEKEREEVVKGKRKRNNTATSSPDRQSKNARRDLTSSTSATTAPLRKSTRTNSNNAAASSSTSTRALAKNTKKKVLSNSSGPSTLPQNHIFNPSLPPTPFRKNLTSSSSSVPPSPLSQSTRPLSQSQSQSKSTSSLSRTANNTRGGAGVPRSIASSRSSQPPSDSGDEHDGCQSDPDEAEAEEEEGNGDDADADADAGSDASDDLPDPEALEAKYGGAPTNSAYQSQTPKSKPKKKRGPSLIFRKSLAPGHLAAKILPHDPKAGNTDSNGVSSNGPRAESGLGEDGEPISTIHLTDGRTISFNPLSLTPGRVDRELQDGGVSAGEKKKVQEMVHEAVVRSLRERMEKWSV</sequence>
<organism evidence="3 4">
    <name type="scientific">Kwoniella heveanensis BCC8398</name>
    <dbReference type="NCBI Taxonomy" id="1296120"/>
    <lineage>
        <taxon>Eukaryota</taxon>
        <taxon>Fungi</taxon>
        <taxon>Dikarya</taxon>
        <taxon>Basidiomycota</taxon>
        <taxon>Agaricomycotina</taxon>
        <taxon>Tremellomycetes</taxon>
        <taxon>Tremellales</taxon>
        <taxon>Cryptococcaceae</taxon>
        <taxon>Kwoniella</taxon>
    </lineage>
</organism>
<reference evidence="4" key="2">
    <citation type="submission" date="2013-12" db="EMBL/GenBank/DDBJ databases">
        <title>Evolution of pathogenesis and genome organization in the Tremellales.</title>
        <authorList>
            <person name="Cuomo C."/>
            <person name="Litvintseva A."/>
            <person name="Heitman J."/>
            <person name="Chen Y."/>
            <person name="Sun S."/>
            <person name="Springer D."/>
            <person name="Dromer F."/>
            <person name="Young S."/>
            <person name="Zeng Q."/>
            <person name="Chapman S."/>
            <person name="Gujja S."/>
            <person name="Saif S."/>
            <person name="Birren B."/>
        </authorList>
    </citation>
    <scope>NUCLEOTIDE SEQUENCE [LARGE SCALE GENOMIC DNA]</scope>
    <source>
        <strain evidence="4">BCC8398</strain>
    </source>
</reference>
<feature type="domain" description="Borealin N-terminal" evidence="2">
    <location>
        <begin position="41"/>
        <end position="97"/>
    </location>
</feature>
<evidence type="ECO:0000313" key="4">
    <source>
        <dbReference type="Proteomes" id="UP000092666"/>
    </source>
</evidence>
<feature type="compositionally biased region" description="Low complexity" evidence="1">
    <location>
        <begin position="174"/>
        <end position="190"/>
    </location>
</feature>
<name>A0A1B9GJ80_9TREE</name>
<feature type="compositionally biased region" description="Polar residues" evidence="1">
    <location>
        <begin position="389"/>
        <end position="399"/>
    </location>
</feature>
<feature type="compositionally biased region" description="Basic and acidic residues" evidence="1">
    <location>
        <begin position="149"/>
        <end position="158"/>
    </location>
</feature>
<dbReference type="InterPro" id="IPR018851">
    <property type="entry name" value="Borealin_N"/>
</dbReference>
<reference evidence="3 4" key="1">
    <citation type="submission" date="2013-07" db="EMBL/GenBank/DDBJ databases">
        <title>The Genome Sequence of Cryptococcus heveanensis BCC8398.</title>
        <authorList>
            <consortium name="The Broad Institute Genome Sequencing Platform"/>
            <person name="Cuomo C."/>
            <person name="Litvintseva A."/>
            <person name="Chen Y."/>
            <person name="Heitman J."/>
            <person name="Sun S."/>
            <person name="Springer D."/>
            <person name="Dromer F."/>
            <person name="Young S.K."/>
            <person name="Zeng Q."/>
            <person name="Gargeya S."/>
            <person name="Fitzgerald M."/>
            <person name="Abouelleil A."/>
            <person name="Alvarado L."/>
            <person name="Berlin A.M."/>
            <person name="Chapman S.B."/>
            <person name="Dewar J."/>
            <person name="Goldberg J."/>
            <person name="Griggs A."/>
            <person name="Gujja S."/>
            <person name="Hansen M."/>
            <person name="Howarth C."/>
            <person name="Imamovic A."/>
            <person name="Larimer J."/>
            <person name="McCowan C."/>
            <person name="Murphy C."/>
            <person name="Pearson M."/>
            <person name="Priest M."/>
            <person name="Roberts A."/>
            <person name="Saif S."/>
            <person name="Shea T."/>
            <person name="Sykes S."/>
            <person name="Wortman J."/>
            <person name="Nusbaum C."/>
            <person name="Birren B."/>
        </authorList>
    </citation>
    <scope>NUCLEOTIDE SEQUENCE [LARGE SCALE GENOMIC DNA]</scope>
    <source>
        <strain evidence="3 4">BCC8398</strain>
    </source>
</reference>
<feature type="compositionally biased region" description="Low complexity" evidence="1">
    <location>
        <begin position="274"/>
        <end position="288"/>
    </location>
</feature>
<feature type="compositionally biased region" description="Acidic residues" evidence="1">
    <location>
        <begin position="299"/>
        <end position="334"/>
    </location>
</feature>
<feature type="compositionally biased region" description="Low complexity" evidence="1">
    <location>
        <begin position="230"/>
        <end position="261"/>
    </location>
</feature>
<dbReference type="Proteomes" id="UP000092666">
    <property type="component" value="Unassembled WGS sequence"/>
</dbReference>